<dbReference type="InterPro" id="IPR011013">
    <property type="entry name" value="Gal_mutarotase_sf_dom"/>
</dbReference>
<dbReference type="SUPFAM" id="SSF74650">
    <property type="entry name" value="Galactose mutarotase-like"/>
    <property type="match status" value="1"/>
</dbReference>
<evidence type="ECO:0000313" key="1">
    <source>
        <dbReference type="EMBL" id="MBL6078150.1"/>
    </source>
</evidence>
<dbReference type="RefSeq" id="WP_202831292.1">
    <property type="nucleotide sequence ID" value="NZ_JAETWB010000002.1"/>
</dbReference>
<accession>A0ABS1U0V6</accession>
<organism evidence="1 2">
    <name type="scientific">Belnapia arida</name>
    <dbReference type="NCBI Taxonomy" id="2804533"/>
    <lineage>
        <taxon>Bacteria</taxon>
        <taxon>Pseudomonadati</taxon>
        <taxon>Pseudomonadota</taxon>
        <taxon>Alphaproteobacteria</taxon>
        <taxon>Acetobacterales</taxon>
        <taxon>Roseomonadaceae</taxon>
        <taxon>Belnapia</taxon>
    </lineage>
</organism>
<gene>
    <name evidence="1" type="ORF">JMJ56_09040</name>
</gene>
<dbReference type="Pfam" id="PF14486">
    <property type="entry name" value="DUF4432"/>
    <property type="match status" value="1"/>
</dbReference>
<keyword evidence="2" id="KW-1185">Reference proteome</keyword>
<dbReference type="Gene3D" id="2.70.98.10">
    <property type="match status" value="1"/>
</dbReference>
<comment type="caution">
    <text evidence="1">The sequence shown here is derived from an EMBL/GenBank/DDBJ whole genome shotgun (WGS) entry which is preliminary data.</text>
</comment>
<dbReference type="Proteomes" id="UP000660885">
    <property type="component" value="Unassembled WGS sequence"/>
</dbReference>
<proteinExistence type="predicted"/>
<evidence type="ECO:0000313" key="2">
    <source>
        <dbReference type="Proteomes" id="UP000660885"/>
    </source>
</evidence>
<name>A0ABS1U0V6_9PROT</name>
<protein>
    <submittedName>
        <fullName evidence="1">Aldose 1-epimerase family protein</fullName>
    </submittedName>
</protein>
<dbReference type="EMBL" id="JAETWB010000002">
    <property type="protein sequence ID" value="MBL6078150.1"/>
    <property type="molecule type" value="Genomic_DNA"/>
</dbReference>
<reference evidence="1 2" key="1">
    <citation type="submission" date="2021-01" db="EMBL/GenBank/DDBJ databases">
        <title>Belnapia mucosa sp. nov. and Belnapia arida sp. nov., isolated from the Tabernas Desert (Almeria, Spain).</title>
        <authorList>
            <person name="Molina-Menor E."/>
            <person name="Vidal-Verdu A."/>
            <person name="Calonge A."/>
            <person name="Satari L."/>
            <person name="Pereto J."/>
            <person name="Porcar M."/>
        </authorList>
    </citation>
    <scope>NUCLEOTIDE SEQUENCE [LARGE SCALE GENOMIC DNA]</scope>
    <source>
        <strain evidence="1 2">T18</strain>
    </source>
</reference>
<dbReference type="InterPro" id="IPR014718">
    <property type="entry name" value="GH-type_carb-bd"/>
</dbReference>
<sequence>MTATIPLHEALAGEAERRILTAGEFSASLFRFHTGIAALRLRNARGEVVVLPWMGGMIWSARFDGVPLAMQSGFDAPRPAWTIAETYGCFAFHSGLLRNGVPGPEDDHAPHGEFPCAPMDRAWLELGEEEGEPVLRVVSLRDHVMGFGPHYLAQPSVTLRPGATLFEIGLAVRNLSGKPMELMYMAHINFAFTPGGRCVQPAPFTPERTEVRRAVPAHVTPNPSYLALIESLATDPSRMATLAEPTLYDPEQVFYLHGLGTDARGETHLMLARPEGDGFGMSYSPAAFPQTVRWILNDPDQKVAAFALPSTCQPEGYTAEKRKGHVRMLAPGEEARFAVRTGYLDRAATARMDSLIASLPQDPSP</sequence>
<dbReference type="InterPro" id="IPR027839">
    <property type="entry name" value="DUF4432"/>
</dbReference>
<dbReference type="CDD" id="cd09269">
    <property type="entry name" value="deoxyribose_mutarotase"/>
    <property type="match status" value="1"/>
</dbReference>